<dbReference type="GO" id="GO:0016829">
    <property type="term" value="F:lyase activity"/>
    <property type="evidence" value="ECO:0007669"/>
    <property type="project" value="UniProtKB-KW"/>
</dbReference>
<dbReference type="Proteomes" id="UP000318017">
    <property type="component" value="Chromosome"/>
</dbReference>
<feature type="transmembrane region" description="Helical" evidence="2">
    <location>
        <begin position="20"/>
        <end position="41"/>
    </location>
</feature>
<dbReference type="EMBL" id="CP036298">
    <property type="protein sequence ID" value="QDV22658.1"/>
    <property type="molecule type" value="Genomic_DNA"/>
</dbReference>
<protein>
    <submittedName>
        <fullName evidence="3">Pectic acid lyase</fullName>
    </submittedName>
</protein>
<name>A0A518G227_9BACT</name>
<gene>
    <name evidence="3" type="ORF">Q31a_09440</name>
</gene>
<dbReference type="Gene3D" id="1.50.10.20">
    <property type="match status" value="2"/>
</dbReference>
<sequence>MSWFYQIDDALWRLWCYATSGRTLAIVFGIGFAMLAISLLVLSRTRWGHSKPLAKCVVLSVLAHVWLLMYALGNRTVLPQGDPRGSQQSLAVSFEEFDPSTSTASEVARLAAEETPAAVASESPLPWEAPANLADLPQPAELTALESLADLAPPPLLPVMDPTPLPTLPPPEELADILRDGAPASEEQPTEAQAQAPSLVQNTDQVPSPVLPPELASPPTESLERELTDSSQVSTSGEPSLSTPVQMQPIVNSHSPVLPPDLQLPSNPNLPQEYALRQATNRLQLSAPFGSDADSEAAVDAGLRWLAGAQSPNGAWNAKAFGAGTETFALGERRYGTGEKADTGVSGLALLAFLSAGHTHRQGEYQTNVLQGLQYLLHAQMPSGDLSGPDQVGSDRGILNARMYCHSIATLALAEAYVMTHDNALREALMKAAQYSIKAQDPRGGGWRYRPGDPGDLSQFGWQAMALKSVERSGAGIPPLVQQRMRSFLDSCAAGNAGGLARYRPGEGRPSETMTAEALACRLLLDYPTSLPAQQEATRLILSQRPGVGQDNVYFWYYATLALFQLQDENWRTWNQALKSRLLETQLPAYDLQPGSWNPDSMWGGYGGRVYSTAMSCLCLEVYYRYLPMYQRANLARTPQPDYRR</sequence>
<dbReference type="RefSeq" id="WP_145074515.1">
    <property type="nucleotide sequence ID" value="NZ_CP036298.1"/>
</dbReference>
<dbReference type="OrthoDB" id="238862at2"/>
<evidence type="ECO:0000256" key="1">
    <source>
        <dbReference type="SAM" id="MobiDB-lite"/>
    </source>
</evidence>
<keyword evidence="2" id="KW-0472">Membrane</keyword>
<feature type="region of interest" description="Disordered" evidence="1">
    <location>
        <begin position="155"/>
        <end position="243"/>
    </location>
</feature>
<keyword evidence="2" id="KW-0812">Transmembrane</keyword>
<feature type="compositionally biased region" description="Pro residues" evidence="1">
    <location>
        <begin position="155"/>
        <end position="172"/>
    </location>
</feature>
<evidence type="ECO:0000313" key="4">
    <source>
        <dbReference type="Proteomes" id="UP000318017"/>
    </source>
</evidence>
<feature type="transmembrane region" description="Helical" evidence="2">
    <location>
        <begin position="53"/>
        <end position="73"/>
    </location>
</feature>
<reference evidence="3 4" key="1">
    <citation type="submission" date="2019-02" db="EMBL/GenBank/DDBJ databases">
        <title>Deep-cultivation of Planctomycetes and their phenomic and genomic characterization uncovers novel biology.</title>
        <authorList>
            <person name="Wiegand S."/>
            <person name="Jogler M."/>
            <person name="Boedeker C."/>
            <person name="Pinto D."/>
            <person name="Vollmers J."/>
            <person name="Rivas-Marin E."/>
            <person name="Kohn T."/>
            <person name="Peeters S.H."/>
            <person name="Heuer A."/>
            <person name="Rast P."/>
            <person name="Oberbeckmann S."/>
            <person name="Bunk B."/>
            <person name="Jeske O."/>
            <person name="Meyerdierks A."/>
            <person name="Storesund J.E."/>
            <person name="Kallscheuer N."/>
            <person name="Luecker S."/>
            <person name="Lage O.M."/>
            <person name="Pohl T."/>
            <person name="Merkel B.J."/>
            <person name="Hornburger P."/>
            <person name="Mueller R.-W."/>
            <person name="Bruemmer F."/>
            <person name="Labrenz M."/>
            <person name="Spormann A.M."/>
            <person name="Op den Camp H."/>
            <person name="Overmann J."/>
            <person name="Amann R."/>
            <person name="Jetten M.S.M."/>
            <person name="Mascher T."/>
            <person name="Medema M.H."/>
            <person name="Devos D.P."/>
            <person name="Kaster A.-K."/>
            <person name="Ovreas L."/>
            <person name="Rohde M."/>
            <person name="Galperin M.Y."/>
            <person name="Jogler C."/>
        </authorList>
    </citation>
    <scope>NUCLEOTIDE SEQUENCE [LARGE SCALE GENOMIC DNA]</scope>
    <source>
        <strain evidence="3 4">Q31a</strain>
    </source>
</reference>
<dbReference type="InterPro" id="IPR008930">
    <property type="entry name" value="Terpenoid_cyclase/PrenylTrfase"/>
</dbReference>
<evidence type="ECO:0000256" key="2">
    <source>
        <dbReference type="SAM" id="Phobius"/>
    </source>
</evidence>
<keyword evidence="3" id="KW-0456">Lyase</keyword>
<feature type="compositionally biased region" description="Polar residues" evidence="1">
    <location>
        <begin position="190"/>
        <end position="206"/>
    </location>
</feature>
<organism evidence="3 4">
    <name type="scientific">Aureliella helgolandensis</name>
    <dbReference type="NCBI Taxonomy" id="2527968"/>
    <lineage>
        <taxon>Bacteria</taxon>
        <taxon>Pseudomonadati</taxon>
        <taxon>Planctomycetota</taxon>
        <taxon>Planctomycetia</taxon>
        <taxon>Pirellulales</taxon>
        <taxon>Pirellulaceae</taxon>
        <taxon>Aureliella</taxon>
    </lineage>
</organism>
<dbReference type="SUPFAM" id="SSF48239">
    <property type="entry name" value="Terpenoid cyclases/Protein prenyltransferases"/>
    <property type="match status" value="1"/>
</dbReference>
<keyword evidence="4" id="KW-1185">Reference proteome</keyword>
<dbReference type="AlphaFoldDB" id="A0A518G227"/>
<proteinExistence type="predicted"/>
<dbReference type="KEGG" id="ahel:Q31a_09440"/>
<dbReference type="CDD" id="cd00688">
    <property type="entry name" value="ISOPREN_C2_like"/>
    <property type="match status" value="1"/>
</dbReference>
<feature type="compositionally biased region" description="Polar residues" evidence="1">
    <location>
        <begin position="229"/>
        <end position="243"/>
    </location>
</feature>
<accession>A0A518G227</accession>
<evidence type="ECO:0000313" key="3">
    <source>
        <dbReference type="EMBL" id="QDV22658.1"/>
    </source>
</evidence>
<keyword evidence="2" id="KW-1133">Transmembrane helix</keyword>